<comment type="caution">
    <text evidence="1">The sequence shown here is derived from an EMBL/GenBank/DDBJ whole genome shotgun (WGS) entry which is preliminary data.</text>
</comment>
<accession>A0A3L9Y6R4</accession>
<organism evidence="1 2">
    <name type="scientific">Rhodophyticola porphyridii</name>
    <dbReference type="NCBI Taxonomy" id="1852017"/>
    <lineage>
        <taxon>Bacteria</taxon>
        <taxon>Pseudomonadati</taxon>
        <taxon>Pseudomonadota</taxon>
        <taxon>Alphaproteobacteria</taxon>
        <taxon>Rhodobacterales</taxon>
        <taxon>Roseobacteraceae</taxon>
        <taxon>Rhodophyticola</taxon>
    </lineage>
</organism>
<reference evidence="1 2" key="1">
    <citation type="submission" date="2018-10" db="EMBL/GenBank/DDBJ databases">
        <authorList>
            <person name="Jung H.S."/>
            <person name="Jeon C.O."/>
        </authorList>
    </citation>
    <scope>NUCLEOTIDE SEQUENCE [LARGE SCALE GENOMIC DNA]</scope>
    <source>
        <strain evidence="1 2">MA-7-27</strain>
    </source>
</reference>
<dbReference type="EMBL" id="RCNT01000002">
    <property type="protein sequence ID" value="RMA42978.1"/>
    <property type="molecule type" value="Genomic_DNA"/>
</dbReference>
<dbReference type="RefSeq" id="WP_121896915.1">
    <property type="nucleotide sequence ID" value="NZ_RCNT01000002.1"/>
</dbReference>
<protein>
    <submittedName>
        <fullName evidence="1">Uncharacterized protein</fullName>
    </submittedName>
</protein>
<name>A0A3L9Y6R4_9RHOB</name>
<sequence>MTLQNRVLPTGEIVADPARGLLTGNRGIIHRPDGTLGTARWSHKHWLVCTLSHPKGIYHGPMPDRGWSALFFLDEAVALTAGHRPCHYCRREAYLRWTAAWQRATGAPPERMAMDGALHKARVTRNRAQIRQEAESADLPDFAFILWNDRAHLVRGHHVHPYDPKGYGAPVQRPGGPVTVLTPAPTRAVLAAGYMPVLHPSLTA</sequence>
<keyword evidence="2" id="KW-1185">Reference proteome</keyword>
<proteinExistence type="predicted"/>
<dbReference type="AlphaFoldDB" id="A0A3L9Y6R4"/>
<gene>
    <name evidence="1" type="ORF">D9R08_04840</name>
</gene>
<dbReference type="OrthoDB" id="894286at2"/>
<evidence type="ECO:0000313" key="1">
    <source>
        <dbReference type="EMBL" id="RMA42978.1"/>
    </source>
</evidence>
<evidence type="ECO:0000313" key="2">
    <source>
        <dbReference type="Proteomes" id="UP000281343"/>
    </source>
</evidence>
<dbReference type="Proteomes" id="UP000281343">
    <property type="component" value="Unassembled WGS sequence"/>
</dbReference>